<sequence length="103" mass="11907">MLSQIACHNVQELIFEFRKPDGIVFDWTFLANALADPKFDRLQVIHVQADVYGTKEDTMLSERDAWQAAEKSIRQGALSVFDRRGLLHFTLFKYNKGSRVPFT</sequence>
<name>A0A0C3EQC9_PILCF</name>
<organism evidence="1 2">
    <name type="scientific">Piloderma croceum (strain F 1598)</name>
    <dbReference type="NCBI Taxonomy" id="765440"/>
    <lineage>
        <taxon>Eukaryota</taxon>
        <taxon>Fungi</taxon>
        <taxon>Dikarya</taxon>
        <taxon>Basidiomycota</taxon>
        <taxon>Agaricomycotina</taxon>
        <taxon>Agaricomycetes</taxon>
        <taxon>Agaricomycetidae</taxon>
        <taxon>Atheliales</taxon>
        <taxon>Atheliaceae</taxon>
        <taxon>Piloderma</taxon>
    </lineage>
</organism>
<gene>
    <name evidence="1" type="ORF">PILCRDRAFT_697191</name>
</gene>
<dbReference type="EMBL" id="KN833056">
    <property type="protein sequence ID" value="KIM74765.1"/>
    <property type="molecule type" value="Genomic_DNA"/>
</dbReference>
<keyword evidence="2" id="KW-1185">Reference proteome</keyword>
<reference evidence="2" key="2">
    <citation type="submission" date="2015-01" db="EMBL/GenBank/DDBJ databases">
        <title>Evolutionary Origins and Diversification of the Mycorrhizal Mutualists.</title>
        <authorList>
            <consortium name="DOE Joint Genome Institute"/>
            <consortium name="Mycorrhizal Genomics Consortium"/>
            <person name="Kohler A."/>
            <person name="Kuo A."/>
            <person name="Nagy L.G."/>
            <person name="Floudas D."/>
            <person name="Copeland A."/>
            <person name="Barry K.W."/>
            <person name="Cichocki N."/>
            <person name="Veneault-Fourrey C."/>
            <person name="LaButti K."/>
            <person name="Lindquist E.A."/>
            <person name="Lipzen A."/>
            <person name="Lundell T."/>
            <person name="Morin E."/>
            <person name="Murat C."/>
            <person name="Riley R."/>
            <person name="Ohm R."/>
            <person name="Sun H."/>
            <person name="Tunlid A."/>
            <person name="Henrissat B."/>
            <person name="Grigoriev I.V."/>
            <person name="Hibbett D.S."/>
            <person name="Martin F."/>
        </authorList>
    </citation>
    <scope>NUCLEOTIDE SEQUENCE [LARGE SCALE GENOMIC DNA]</scope>
    <source>
        <strain evidence="2">F 1598</strain>
    </source>
</reference>
<evidence type="ECO:0000313" key="2">
    <source>
        <dbReference type="Proteomes" id="UP000054166"/>
    </source>
</evidence>
<protein>
    <submittedName>
        <fullName evidence="1">Uncharacterized protein</fullName>
    </submittedName>
</protein>
<reference evidence="1 2" key="1">
    <citation type="submission" date="2014-04" db="EMBL/GenBank/DDBJ databases">
        <authorList>
            <consortium name="DOE Joint Genome Institute"/>
            <person name="Kuo A."/>
            <person name="Tarkka M."/>
            <person name="Buscot F."/>
            <person name="Kohler A."/>
            <person name="Nagy L.G."/>
            <person name="Floudas D."/>
            <person name="Copeland A."/>
            <person name="Barry K.W."/>
            <person name="Cichocki N."/>
            <person name="Veneault-Fourrey C."/>
            <person name="LaButti K."/>
            <person name="Lindquist E.A."/>
            <person name="Lipzen A."/>
            <person name="Lundell T."/>
            <person name="Morin E."/>
            <person name="Murat C."/>
            <person name="Sun H."/>
            <person name="Tunlid A."/>
            <person name="Henrissat B."/>
            <person name="Grigoriev I.V."/>
            <person name="Hibbett D.S."/>
            <person name="Martin F."/>
            <person name="Nordberg H.P."/>
            <person name="Cantor M.N."/>
            <person name="Hua S.X."/>
        </authorList>
    </citation>
    <scope>NUCLEOTIDE SEQUENCE [LARGE SCALE GENOMIC DNA]</scope>
    <source>
        <strain evidence="1 2">F 1598</strain>
    </source>
</reference>
<proteinExistence type="predicted"/>
<evidence type="ECO:0000313" key="1">
    <source>
        <dbReference type="EMBL" id="KIM74765.1"/>
    </source>
</evidence>
<dbReference type="InParanoid" id="A0A0C3EQC9"/>
<dbReference type="HOGENOM" id="CLU_2264747_0_0_1"/>
<dbReference type="Proteomes" id="UP000054166">
    <property type="component" value="Unassembled WGS sequence"/>
</dbReference>
<dbReference type="AlphaFoldDB" id="A0A0C3EQC9"/>
<accession>A0A0C3EQC9</accession>